<keyword evidence="3" id="KW-1185">Reference proteome</keyword>
<evidence type="ECO:0000313" key="2">
    <source>
        <dbReference type="EMBL" id="CAI9540176.1"/>
    </source>
</evidence>
<comment type="caution">
    <text evidence="2">The sequence shown here is derived from an EMBL/GenBank/DDBJ whole genome shotgun (WGS) entry which is preliminary data.</text>
</comment>
<organism evidence="2 3">
    <name type="scientific">Staurois parvus</name>
    <dbReference type="NCBI Taxonomy" id="386267"/>
    <lineage>
        <taxon>Eukaryota</taxon>
        <taxon>Metazoa</taxon>
        <taxon>Chordata</taxon>
        <taxon>Craniata</taxon>
        <taxon>Vertebrata</taxon>
        <taxon>Euteleostomi</taxon>
        <taxon>Amphibia</taxon>
        <taxon>Batrachia</taxon>
        <taxon>Anura</taxon>
        <taxon>Neobatrachia</taxon>
        <taxon>Ranoidea</taxon>
        <taxon>Ranidae</taxon>
        <taxon>Staurois</taxon>
    </lineage>
</organism>
<name>A0ABN9AW37_9NEOB</name>
<dbReference type="EMBL" id="CATNWA010001412">
    <property type="protein sequence ID" value="CAI9540176.1"/>
    <property type="molecule type" value="Genomic_DNA"/>
</dbReference>
<evidence type="ECO:0000313" key="3">
    <source>
        <dbReference type="Proteomes" id="UP001162483"/>
    </source>
</evidence>
<reference evidence="2" key="1">
    <citation type="submission" date="2023-05" db="EMBL/GenBank/DDBJ databases">
        <authorList>
            <person name="Stuckert A."/>
        </authorList>
    </citation>
    <scope>NUCLEOTIDE SEQUENCE</scope>
</reference>
<sequence length="60" mass="6555">TTSTPLIRRPQRTESKSQSTCSPGPLMVGMDLEYPGTRSCLLRIPASGRGVRQGLPRERA</sequence>
<proteinExistence type="predicted"/>
<dbReference type="Proteomes" id="UP001162483">
    <property type="component" value="Unassembled WGS sequence"/>
</dbReference>
<protein>
    <submittedName>
        <fullName evidence="2">Uncharacterized protein</fullName>
    </submittedName>
</protein>
<accession>A0ABN9AW37</accession>
<feature type="region of interest" description="Disordered" evidence="1">
    <location>
        <begin position="1"/>
        <end position="26"/>
    </location>
</feature>
<feature type="non-terminal residue" evidence="2">
    <location>
        <position position="1"/>
    </location>
</feature>
<evidence type="ECO:0000256" key="1">
    <source>
        <dbReference type="SAM" id="MobiDB-lite"/>
    </source>
</evidence>
<gene>
    <name evidence="2" type="ORF">SPARVUS_LOCUS1706474</name>
</gene>